<keyword evidence="7" id="KW-0460">Magnesium</keyword>
<evidence type="ECO:0000256" key="4">
    <source>
        <dbReference type="ARBA" id="ARBA00022723"/>
    </source>
</evidence>
<dbReference type="EMBL" id="JTDE01001914">
    <property type="protein sequence ID" value="KAF7258145.1"/>
    <property type="molecule type" value="Genomic_DNA"/>
</dbReference>
<evidence type="ECO:0000256" key="5">
    <source>
        <dbReference type="ARBA" id="ARBA00022741"/>
    </source>
</evidence>
<dbReference type="FunFam" id="1.10.150.340:FF:000001">
    <property type="entry name" value="Cytosolic 5-nucleotidase 3-like"/>
    <property type="match status" value="1"/>
</dbReference>
<keyword evidence="9" id="KW-0963">Cytoplasm</keyword>
<dbReference type="EC" id="3.1.3.5" evidence="3 9"/>
<keyword evidence="5 9" id="KW-0547">Nucleotide-binding</keyword>
<gene>
    <name evidence="10" type="ORF">EG68_04133</name>
</gene>
<dbReference type="GO" id="GO:0005737">
    <property type="term" value="C:cytoplasm"/>
    <property type="evidence" value="ECO:0007669"/>
    <property type="project" value="UniProtKB-SubCell"/>
</dbReference>
<protein>
    <recommendedName>
        <fullName evidence="3 9">5'-nucleotidase</fullName>
        <ecNumber evidence="3 9">3.1.3.5</ecNumber>
    </recommendedName>
</protein>
<keyword evidence="6 9" id="KW-0378">Hydrolase</keyword>
<dbReference type="InterPro" id="IPR036412">
    <property type="entry name" value="HAD-like_sf"/>
</dbReference>
<evidence type="ECO:0000256" key="1">
    <source>
        <dbReference type="ARBA" id="ARBA00000815"/>
    </source>
</evidence>
<dbReference type="GO" id="GO:0008253">
    <property type="term" value="F:5'-nucleotidase activity"/>
    <property type="evidence" value="ECO:0007669"/>
    <property type="project" value="UniProtKB-EC"/>
</dbReference>
<dbReference type="InterPro" id="IPR006434">
    <property type="entry name" value="Pyrimidine_nucleotidase_eu"/>
</dbReference>
<evidence type="ECO:0000313" key="10">
    <source>
        <dbReference type="EMBL" id="KAF7258145.1"/>
    </source>
</evidence>
<comment type="caution">
    <text evidence="10">The sequence shown here is derived from an EMBL/GenBank/DDBJ whole genome shotgun (WGS) entry which is preliminary data.</text>
</comment>
<reference evidence="10" key="1">
    <citation type="submission" date="2019-07" db="EMBL/GenBank/DDBJ databases">
        <title>Annotation for the trematode Paragonimus miyazaki's.</title>
        <authorList>
            <person name="Choi Y.-J."/>
        </authorList>
    </citation>
    <scope>NUCLEOTIDE SEQUENCE</scope>
    <source>
        <strain evidence="10">Japan</strain>
    </source>
</reference>
<dbReference type="GO" id="GO:0009117">
    <property type="term" value="P:nucleotide metabolic process"/>
    <property type="evidence" value="ECO:0007669"/>
    <property type="project" value="UniProtKB-KW"/>
</dbReference>
<dbReference type="Proteomes" id="UP000822476">
    <property type="component" value="Unassembled WGS sequence"/>
</dbReference>
<dbReference type="Gene3D" id="3.40.50.1000">
    <property type="entry name" value="HAD superfamily/HAD-like"/>
    <property type="match status" value="1"/>
</dbReference>
<dbReference type="AlphaFoldDB" id="A0A8S9YT24"/>
<sequence>MPALECSCISYRGLLVAHSLCYRFFRMNNCSGHVAVAMPCSTFTSANPHTRCRHMVDRLFHSFSLKPQDLSVASVHIKDVENTRRKLETLVASGSDSLQVVSDFDRTMSKYRHNDHLTPTCHGIFEMDPELTEGAKTTLTNLRNKYYPVEVDPYLSDAAKIPQMLEWWRLSHDTIVSCGLHRDALAKTVRDCGVVLRDKLQDFTELLYKHQIPVLIFSAGLGDVIELLLENFSMCTENVRVVSNFMEFNEEGLLVGFKDPIIHSFNKTAASVISGDRARIALQRPCVLLLGDSTGDIHMADGATVDDPNGISGTVLRIGFLNESIETNLEKYKTIYDIVLVNDETFTVPLAVMQTILQCHLVYANGGSISISNDDSDVDRSEH</sequence>
<comment type="catalytic activity">
    <reaction evidence="1 9">
        <text>a ribonucleoside 5'-phosphate + H2O = a ribonucleoside + phosphate</text>
        <dbReference type="Rhea" id="RHEA:12484"/>
        <dbReference type="ChEBI" id="CHEBI:15377"/>
        <dbReference type="ChEBI" id="CHEBI:18254"/>
        <dbReference type="ChEBI" id="CHEBI:43474"/>
        <dbReference type="ChEBI" id="CHEBI:58043"/>
        <dbReference type="EC" id="3.1.3.5"/>
    </reaction>
</comment>
<evidence type="ECO:0000256" key="6">
    <source>
        <dbReference type="ARBA" id="ARBA00022801"/>
    </source>
</evidence>
<dbReference type="PANTHER" id="PTHR13045:SF0">
    <property type="entry name" value="7-METHYLGUANOSINE PHOSPHATE-SPECIFIC 5'-NUCLEOTIDASE"/>
    <property type="match status" value="1"/>
</dbReference>
<accession>A0A8S9YT24</accession>
<evidence type="ECO:0000256" key="2">
    <source>
        <dbReference type="ARBA" id="ARBA00008389"/>
    </source>
</evidence>
<evidence type="ECO:0000313" key="11">
    <source>
        <dbReference type="Proteomes" id="UP000822476"/>
    </source>
</evidence>
<dbReference type="GO" id="GO:0000166">
    <property type="term" value="F:nucleotide binding"/>
    <property type="evidence" value="ECO:0007669"/>
    <property type="project" value="UniProtKB-KW"/>
</dbReference>
<dbReference type="GO" id="GO:0000287">
    <property type="term" value="F:magnesium ion binding"/>
    <property type="evidence" value="ECO:0007669"/>
    <property type="project" value="InterPro"/>
</dbReference>
<comment type="subcellular location">
    <subcellularLocation>
        <location evidence="9">Cytoplasm</location>
    </subcellularLocation>
</comment>
<dbReference type="Gene3D" id="1.10.150.340">
    <property type="entry name" value="Pyrimidine 5'-nucleotidase (UMPH-1), N-terminal domain"/>
    <property type="match status" value="1"/>
</dbReference>
<evidence type="ECO:0000256" key="7">
    <source>
        <dbReference type="ARBA" id="ARBA00022842"/>
    </source>
</evidence>
<dbReference type="InterPro" id="IPR023214">
    <property type="entry name" value="HAD_sf"/>
</dbReference>
<dbReference type="OrthoDB" id="10014216at2759"/>
<proteinExistence type="inferred from homology"/>
<organism evidence="10 11">
    <name type="scientific">Paragonimus skrjabini miyazakii</name>
    <dbReference type="NCBI Taxonomy" id="59628"/>
    <lineage>
        <taxon>Eukaryota</taxon>
        <taxon>Metazoa</taxon>
        <taxon>Spiralia</taxon>
        <taxon>Lophotrochozoa</taxon>
        <taxon>Platyhelminthes</taxon>
        <taxon>Trematoda</taxon>
        <taxon>Digenea</taxon>
        <taxon>Plagiorchiida</taxon>
        <taxon>Troglotremata</taxon>
        <taxon>Troglotrematidae</taxon>
        <taxon>Paragonimus</taxon>
    </lineage>
</organism>
<comment type="similarity">
    <text evidence="2 9">Belongs to the pyrimidine 5'-nucleotidase family.</text>
</comment>
<evidence type="ECO:0000256" key="8">
    <source>
        <dbReference type="ARBA" id="ARBA00023080"/>
    </source>
</evidence>
<evidence type="ECO:0000256" key="9">
    <source>
        <dbReference type="RuleBase" id="RU361276"/>
    </source>
</evidence>
<keyword evidence="11" id="KW-1185">Reference proteome</keyword>
<dbReference type="PANTHER" id="PTHR13045">
    <property type="entry name" value="5'-NUCLEOTIDASE"/>
    <property type="match status" value="1"/>
</dbReference>
<dbReference type="SFLD" id="SFLDS00003">
    <property type="entry name" value="Haloacid_Dehalogenase"/>
    <property type="match status" value="1"/>
</dbReference>
<dbReference type="SFLD" id="SFLDG01128">
    <property type="entry name" value="C1.4:_5'-Nucleotidase_Like"/>
    <property type="match status" value="1"/>
</dbReference>
<name>A0A8S9YT24_9TREM</name>
<evidence type="ECO:0000256" key="3">
    <source>
        <dbReference type="ARBA" id="ARBA00012643"/>
    </source>
</evidence>
<keyword evidence="4" id="KW-0479">Metal-binding</keyword>
<dbReference type="NCBIfam" id="TIGR01544">
    <property type="entry name" value="HAD-SF-IE"/>
    <property type="match status" value="1"/>
</dbReference>
<dbReference type="SUPFAM" id="SSF56784">
    <property type="entry name" value="HAD-like"/>
    <property type="match status" value="1"/>
</dbReference>
<keyword evidence="8 9" id="KW-0546">Nucleotide metabolism</keyword>
<dbReference type="Pfam" id="PF05822">
    <property type="entry name" value="UMPH-1"/>
    <property type="match status" value="1"/>
</dbReference>